<organism evidence="2 3">
    <name type="scientific">Eleutherodactylus coqui</name>
    <name type="common">Puerto Rican coqui</name>
    <dbReference type="NCBI Taxonomy" id="57060"/>
    <lineage>
        <taxon>Eukaryota</taxon>
        <taxon>Metazoa</taxon>
        <taxon>Chordata</taxon>
        <taxon>Craniata</taxon>
        <taxon>Vertebrata</taxon>
        <taxon>Euteleostomi</taxon>
        <taxon>Amphibia</taxon>
        <taxon>Batrachia</taxon>
        <taxon>Anura</taxon>
        <taxon>Neobatrachia</taxon>
        <taxon>Hyloidea</taxon>
        <taxon>Eleutherodactylidae</taxon>
        <taxon>Eleutherodactylinae</taxon>
        <taxon>Eleutherodactylus</taxon>
        <taxon>Eleutherodactylus</taxon>
    </lineage>
</organism>
<keyword evidence="3" id="KW-1185">Reference proteome</keyword>
<name>A0A8J6E8M8_ELECQ</name>
<feature type="transmembrane region" description="Helical" evidence="1">
    <location>
        <begin position="54"/>
        <end position="73"/>
    </location>
</feature>
<evidence type="ECO:0000313" key="2">
    <source>
        <dbReference type="EMBL" id="KAG9462008.1"/>
    </source>
</evidence>
<dbReference type="Proteomes" id="UP000770717">
    <property type="component" value="Unassembled WGS sequence"/>
</dbReference>
<dbReference type="AlphaFoldDB" id="A0A8J6E8M8"/>
<evidence type="ECO:0000256" key="1">
    <source>
        <dbReference type="SAM" id="Phobius"/>
    </source>
</evidence>
<keyword evidence="1" id="KW-0812">Transmembrane</keyword>
<sequence length="103" mass="11834">MMKGWFPIENPAMRTILQVRILPWIHHFIKANPGQKLPIGEMIPFPEDHTLQDGMLIILFPINLKGLHIIILIRTRMTTKEVGVNHQRNTLVINGGIIIPKLM</sequence>
<comment type="caution">
    <text evidence="2">The sequence shown here is derived from an EMBL/GenBank/DDBJ whole genome shotgun (WGS) entry which is preliminary data.</text>
</comment>
<evidence type="ECO:0000313" key="3">
    <source>
        <dbReference type="Proteomes" id="UP000770717"/>
    </source>
</evidence>
<reference evidence="2" key="1">
    <citation type="thesis" date="2020" institute="ProQuest LLC" country="789 East Eisenhower Parkway, Ann Arbor, MI, USA">
        <title>Comparative Genomics and Chromosome Evolution.</title>
        <authorList>
            <person name="Mudd A.B."/>
        </authorList>
    </citation>
    <scope>NUCLEOTIDE SEQUENCE</scope>
    <source>
        <strain evidence="2">HN-11 Male</strain>
        <tissue evidence="2">Kidney and liver</tissue>
    </source>
</reference>
<gene>
    <name evidence="2" type="ORF">GDO78_015146</name>
</gene>
<protein>
    <submittedName>
        <fullName evidence="2">Uncharacterized protein</fullName>
    </submittedName>
</protein>
<dbReference type="EMBL" id="WNTK01014430">
    <property type="protein sequence ID" value="KAG9462008.1"/>
    <property type="molecule type" value="Genomic_DNA"/>
</dbReference>
<accession>A0A8J6E8M8</accession>
<proteinExistence type="predicted"/>
<keyword evidence="1" id="KW-1133">Transmembrane helix</keyword>
<keyword evidence="1" id="KW-0472">Membrane</keyword>